<evidence type="ECO:0000313" key="2">
    <source>
        <dbReference type="Proteomes" id="UP000024635"/>
    </source>
</evidence>
<gene>
    <name evidence="1" type="primary">Acey_s0182.g885</name>
    <name evidence="1" type="ORF">Y032_0182g885</name>
</gene>
<name>A0A016SST4_9BILA</name>
<evidence type="ECO:0000313" key="1">
    <source>
        <dbReference type="EMBL" id="EYB93427.1"/>
    </source>
</evidence>
<dbReference type="Proteomes" id="UP000024635">
    <property type="component" value="Unassembled WGS sequence"/>
</dbReference>
<sequence>MAINLAGFVWHPRRRACQLARQTKSVKCLAKQEVPKMCCQTNLSKCIAMRDSPNESSSEPYLLYRQTNLYAQNFDNIENRTSVLISGVLCFTDCAIRVDTDAH</sequence>
<comment type="caution">
    <text evidence="1">The sequence shown here is derived from an EMBL/GenBank/DDBJ whole genome shotgun (WGS) entry which is preliminary data.</text>
</comment>
<keyword evidence="2" id="KW-1185">Reference proteome</keyword>
<dbReference type="AlphaFoldDB" id="A0A016SST4"/>
<proteinExistence type="predicted"/>
<protein>
    <submittedName>
        <fullName evidence="1">Uncharacterized protein</fullName>
    </submittedName>
</protein>
<accession>A0A016SST4</accession>
<dbReference type="EMBL" id="JARK01001518">
    <property type="protein sequence ID" value="EYB93427.1"/>
    <property type="molecule type" value="Genomic_DNA"/>
</dbReference>
<reference evidence="2" key="1">
    <citation type="journal article" date="2015" name="Nat. Genet.">
        <title>The genome and transcriptome of the zoonotic hookworm Ancylostoma ceylanicum identify infection-specific gene families.</title>
        <authorList>
            <person name="Schwarz E.M."/>
            <person name="Hu Y."/>
            <person name="Antoshechkin I."/>
            <person name="Miller M.M."/>
            <person name="Sternberg P.W."/>
            <person name="Aroian R.V."/>
        </authorList>
    </citation>
    <scope>NUCLEOTIDE SEQUENCE</scope>
    <source>
        <strain evidence="2">HY135</strain>
    </source>
</reference>
<organism evidence="1 2">
    <name type="scientific">Ancylostoma ceylanicum</name>
    <dbReference type="NCBI Taxonomy" id="53326"/>
    <lineage>
        <taxon>Eukaryota</taxon>
        <taxon>Metazoa</taxon>
        <taxon>Ecdysozoa</taxon>
        <taxon>Nematoda</taxon>
        <taxon>Chromadorea</taxon>
        <taxon>Rhabditida</taxon>
        <taxon>Rhabditina</taxon>
        <taxon>Rhabditomorpha</taxon>
        <taxon>Strongyloidea</taxon>
        <taxon>Ancylostomatidae</taxon>
        <taxon>Ancylostomatinae</taxon>
        <taxon>Ancylostoma</taxon>
    </lineage>
</organism>